<dbReference type="RefSeq" id="WP_034571110.1">
    <property type="nucleotide sequence ID" value="NZ_JQBS01000007.1"/>
</dbReference>
<protein>
    <recommendedName>
        <fullName evidence="2">Methyltransferase type 12 domain-containing protein</fullName>
    </recommendedName>
</protein>
<dbReference type="EMBL" id="JQBS01000007">
    <property type="protein sequence ID" value="KRN57307.1"/>
    <property type="molecule type" value="Genomic_DNA"/>
</dbReference>
<dbReference type="InterPro" id="IPR013217">
    <property type="entry name" value="Methyltransf_12"/>
</dbReference>
<dbReference type="PANTHER" id="PTHR43861">
    <property type="entry name" value="TRANS-ACONITATE 2-METHYLTRANSFERASE-RELATED"/>
    <property type="match status" value="1"/>
</dbReference>
<dbReference type="eggNOG" id="COG2226">
    <property type="taxonomic scope" value="Bacteria"/>
</dbReference>
<feature type="domain" description="Methyltransferase type 12" evidence="2">
    <location>
        <begin position="44"/>
        <end position="137"/>
    </location>
</feature>
<evidence type="ECO:0000256" key="1">
    <source>
        <dbReference type="ARBA" id="ARBA00022679"/>
    </source>
</evidence>
<dbReference type="Pfam" id="PF08242">
    <property type="entry name" value="Methyltransf_12"/>
    <property type="match status" value="1"/>
</dbReference>
<dbReference type="InterPro" id="IPR029063">
    <property type="entry name" value="SAM-dependent_MTases_sf"/>
</dbReference>
<dbReference type="PATRIC" id="fig|1449336.4.peg.293"/>
<evidence type="ECO:0000313" key="3">
    <source>
        <dbReference type="EMBL" id="KRN57307.1"/>
    </source>
</evidence>
<evidence type="ECO:0000259" key="2">
    <source>
        <dbReference type="Pfam" id="PF08242"/>
    </source>
</evidence>
<reference evidence="3 4" key="1">
    <citation type="journal article" date="2015" name="Genome Announc.">
        <title>Expanding the biotechnology potential of lactobacilli through comparative genomics of 213 strains and associated genera.</title>
        <authorList>
            <person name="Sun Z."/>
            <person name="Harris H.M."/>
            <person name="McCann A."/>
            <person name="Guo C."/>
            <person name="Argimon S."/>
            <person name="Zhang W."/>
            <person name="Yang X."/>
            <person name="Jeffery I.B."/>
            <person name="Cooney J.C."/>
            <person name="Kagawa T.F."/>
            <person name="Liu W."/>
            <person name="Song Y."/>
            <person name="Salvetti E."/>
            <person name="Wrobel A."/>
            <person name="Rasinkangas P."/>
            <person name="Parkhill J."/>
            <person name="Rea M.C."/>
            <person name="O'Sullivan O."/>
            <person name="Ritari J."/>
            <person name="Douillard F.P."/>
            <person name="Paul Ross R."/>
            <person name="Yang R."/>
            <person name="Briner A.E."/>
            <person name="Felis G.E."/>
            <person name="de Vos W.M."/>
            <person name="Barrangou R."/>
            <person name="Klaenhammer T.R."/>
            <person name="Caufield P.W."/>
            <person name="Cui Y."/>
            <person name="Zhang H."/>
            <person name="O'Toole P.W."/>
        </authorList>
    </citation>
    <scope>NUCLEOTIDE SEQUENCE [LARGE SCALE GENOMIC DNA]</scope>
    <source>
        <strain evidence="3 4">DSM 20623</strain>
    </source>
</reference>
<comment type="caution">
    <text evidence="3">The sequence shown here is derived from an EMBL/GenBank/DDBJ whole genome shotgun (WGS) entry which is preliminary data.</text>
</comment>
<organism evidence="3 4">
    <name type="scientific">Carnobacterium divergens DSM 20623</name>
    <dbReference type="NCBI Taxonomy" id="1449336"/>
    <lineage>
        <taxon>Bacteria</taxon>
        <taxon>Bacillati</taxon>
        <taxon>Bacillota</taxon>
        <taxon>Bacilli</taxon>
        <taxon>Lactobacillales</taxon>
        <taxon>Carnobacteriaceae</taxon>
        <taxon>Carnobacterium</taxon>
    </lineage>
</organism>
<sequence>MGNIHVFEKMAANYENEERIKIAKIIAETIQKQLPKGKEQTAIDYGCGTGLVGMELLSDFKSIQFVDASKNMIAMVEQKINDKHLSNATTLCVDGEVDPSVALHGDCIFLVQVLLHIPTIETLLSNLYRALNGNGQLLIIDFDYNEAVVSDKVHSGFKQQELIQTMKKIGFTNLKARTFYHGNQLFMNQEASLFILEATKK</sequence>
<dbReference type="Gene3D" id="3.40.50.150">
    <property type="entry name" value="Vaccinia Virus protein VP39"/>
    <property type="match status" value="1"/>
</dbReference>
<gene>
    <name evidence="3" type="ORF">IV74_GL000288</name>
</gene>
<dbReference type="Proteomes" id="UP000051658">
    <property type="component" value="Unassembled WGS sequence"/>
</dbReference>
<name>A0A0R2HXZ0_CARDV</name>
<dbReference type="CDD" id="cd02440">
    <property type="entry name" value="AdoMet_MTases"/>
    <property type="match status" value="1"/>
</dbReference>
<accession>A0A0R2HXZ0</accession>
<keyword evidence="1" id="KW-0808">Transferase</keyword>
<keyword evidence="4" id="KW-1185">Reference proteome</keyword>
<dbReference type="AlphaFoldDB" id="A0A0R2HXZ0"/>
<dbReference type="GO" id="GO:0016740">
    <property type="term" value="F:transferase activity"/>
    <property type="evidence" value="ECO:0007669"/>
    <property type="project" value="UniProtKB-KW"/>
</dbReference>
<proteinExistence type="predicted"/>
<dbReference type="SUPFAM" id="SSF53335">
    <property type="entry name" value="S-adenosyl-L-methionine-dependent methyltransferases"/>
    <property type="match status" value="1"/>
</dbReference>
<evidence type="ECO:0000313" key="4">
    <source>
        <dbReference type="Proteomes" id="UP000051658"/>
    </source>
</evidence>
<dbReference type="PANTHER" id="PTHR43861:SF3">
    <property type="entry name" value="PUTATIVE (AFU_ORTHOLOGUE AFUA_2G14390)-RELATED"/>
    <property type="match status" value="1"/>
</dbReference>
<dbReference type="GeneID" id="89588285"/>